<evidence type="ECO:0000313" key="4">
    <source>
        <dbReference type="EMBL" id="OAN14852.1"/>
    </source>
</evidence>
<comment type="subcellular location">
    <subcellularLocation>
        <location evidence="3">Cytoplasm</location>
    </subcellularLocation>
</comment>
<feature type="site" description="Important for substrate specificity" evidence="3">
    <location>
        <position position="153"/>
    </location>
</feature>
<dbReference type="Gene3D" id="3.90.950.10">
    <property type="match status" value="1"/>
</dbReference>
<dbReference type="SUPFAM" id="SSF52972">
    <property type="entry name" value="ITPase-like"/>
    <property type="match status" value="1"/>
</dbReference>
<keyword evidence="3" id="KW-0546">Nucleotide metabolism</keyword>
<proteinExistence type="inferred from homology"/>
<dbReference type="Proteomes" id="UP000078447">
    <property type="component" value="Unassembled WGS sequence"/>
</dbReference>
<accession>A0ABX2V9F7</accession>
<dbReference type="PANTHER" id="PTHR43213:SF5">
    <property type="entry name" value="BIFUNCTIONAL DTTP_UTP PYROPHOSPHATASE_METHYLTRANSFERASE PROTEIN-RELATED"/>
    <property type="match status" value="1"/>
</dbReference>
<dbReference type="EC" id="3.6.1.9" evidence="3"/>
<comment type="caution">
    <text evidence="4">The sequence shown here is derived from an EMBL/GenBank/DDBJ whole genome shotgun (WGS) entry which is preliminary data.</text>
</comment>
<dbReference type="EMBL" id="LVVL01000001">
    <property type="protein sequence ID" value="OAN14852.1"/>
    <property type="molecule type" value="Genomic_DNA"/>
</dbReference>
<feature type="site" description="Important for substrate specificity" evidence="3">
    <location>
        <position position="71"/>
    </location>
</feature>
<keyword evidence="2 3" id="KW-0378">Hydrolase</keyword>
<comment type="function">
    <text evidence="3">Nucleoside triphosphate pyrophosphatase that hydrolyzes dTTP and UTP. May have a dual role in cell division arrest and in preventing the incorporation of modified nucleotides into cellular nucleic acids.</text>
</comment>
<comment type="catalytic activity">
    <reaction evidence="3">
        <text>UTP + H2O = UMP + diphosphate + H(+)</text>
        <dbReference type="Rhea" id="RHEA:29395"/>
        <dbReference type="ChEBI" id="CHEBI:15377"/>
        <dbReference type="ChEBI" id="CHEBI:15378"/>
        <dbReference type="ChEBI" id="CHEBI:33019"/>
        <dbReference type="ChEBI" id="CHEBI:46398"/>
        <dbReference type="ChEBI" id="CHEBI:57865"/>
        <dbReference type="EC" id="3.6.1.9"/>
    </reaction>
</comment>
<keyword evidence="5" id="KW-1185">Reference proteome</keyword>
<gene>
    <name evidence="4" type="ORF">A3783_02640</name>
</gene>
<comment type="similarity">
    <text evidence="3">Belongs to the Maf family. YhdE subfamily.</text>
</comment>
<evidence type="ECO:0000256" key="3">
    <source>
        <dbReference type="HAMAP-Rule" id="MF_00528"/>
    </source>
</evidence>
<dbReference type="PANTHER" id="PTHR43213">
    <property type="entry name" value="BIFUNCTIONAL DTTP/UTP PYROPHOSPHATASE/METHYLTRANSFERASE PROTEIN-RELATED"/>
    <property type="match status" value="1"/>
</dbReference>
<dbReference type="PIRSF" id="PIRSF006305">
    <property type="entry name" value="Maf"/>
    <property type="match status" value="1"/>
</dbReference>
<keyword evidence="3" id="KW-0963">Cytoplasm</keyword>
<sequence length="192" mass="21286">MLTQHHLILASASPRRTELLRQIGVPHTVRPADVLEEAPYPMSSEDYVMYLSQKKARAVAQPGEVILAADTVVSLDHRILEKPADRTAALEMLRLLSGRTHEVVTGVTILTDEREETFTVTTKVRFCTIPESWMLSYVATDEPYDKAGGYGIQGIGGLFVEAIDGDYYNVVGLPINPISRRLDMLGIKPMFA</sequence>
<dbReference type="Pfam" id="PF02545">
    <property type="entry name" value="Maf"/>
    <property type="match status" value="1"/>
</dbReference>
<reference evidence="4 5" key="1">
    <citation type="submission" date="2016-03" db="EMBL/GenBank/DDBJ databases">
        <authorList>
            <person name="Cho S.-Y."/>
            <person name="Lim S."/>
            <person name="Kim H."/>
            <person name="Soh E.H."/>
            <person name="Moon J.S."/>
        </authorList>
    </citation>
    <scope>NUCLEOTIDE SEQUENCE [LARGE SCALE GENOMIC DNA]</scope>
    <source>
        <strain evidence="4 5">KCTC 3810</strain>
    </source>
</reference>
<comment type="caution">
    <text evidence="3">Lacks conserved residue(s) required for the propagation of feature annotation.</text>
</comment>
<feature type="site" description="Important for substrate specificity" evidence="3">
    <location>
        <position position="15"/>
    </location>
</feature>
<evidence type="ECO:0000313" key="5">
    <source>
        <dbReference type="Proteomes" id="UP000078447"/>
    </source>
</evidence>
<evidence type="ECO:0000256" key="2">
    <source>
        <dbReference type="ARBA" id="ARBA00022801"/>
    </source>
</evidence>
<protein>
    <recommendedName>
        <fullName evidence="3">dTTP/UTP pyrophosphatase</fullName>
        <shortName evidence="3">dTTPase/UTPase</shortName>
        <ecNumber evidence="3">3.6.1.9</ecNumber>
    </recommendedName>
    <alternativeName>
        <fullName evidence="3">Nucleoside triphosphate pyrophosphatase</fullName>
    </alternativeName>
    <alternativeName>
        <fullName evidence="3">Nucleotide pyrophosphatase</fullName>
        <shortName evidence="3">Nucleotide PPase</shortName>
    </alternativeName>
</protein>
<name>A0ABX2V9F7_9BACL</name>
<feature type="active site" description="Proton acceptor" evidence="3">
    <location>
        <position position="70"/>
    </location>
</feature>
<evidence type="ECO:0000256" key="1">
    <source>
        <dbReference type="ARBA" id="ARBA00001968"/>
    </source>
</evidence>
<dbReference type="NCBIfam" id="TIGR00172">
    <property type="entry name" value="maf"/>
    <property type="match status" value="1"/>
</dbReference>
<comment type="catalytic activity">
    <reaction evidence="3">
        <text>dTTP + H2O = dTMP + diphosphate + H(+)</text>
        <dbReference type="Rhea" id="RHEA:28534"/>
        <dbReference type="ChEBI" id="CHEBI:15377"/>
        <dbReference type="ChEBI" id="CHEBI:15378"/>
        <dbReference type="ChEBI" id="CHEBI:33019"/>
        <dbReference type="ChEBI" id="CHEBI:37568"/>
        <dbReference type="ChEBI" id="CHEBI:63528"/>
        <dbReference type="EC" id="3.6.1.9"/>
    </reaction>
</comment>
<comment type="cofactor">
    <cofactor evidence="1 3">
        <name>a divalent metal cation</name>
        <dbReference type="ChEBI" id="CHEBI:60240"/>
    </cofactor>
</comment>
<organism evidence="4 5">
    <name type="scientific">Exiguobacterium undae</name>
    <dbReference type="NCBI Taxonomy" id="169177"/>
    <lineage>
        <taxon>Bacteria</taxon>
        <taxon>Bacillati</taxon>
        <taxon>Bacillota</taxon>
        <taxon>Bacilli</taxon>
        <taxon>Bacillales</taxon>
        <taxon>Bacillales Family XII. Incertae Sedis</taxon>
        <taxon>Exiguobacterium</taxon>
    </lineage>
</organism>
<dbReference type="InterPro" id="IPR029001">
    <property type="entry name" value="ITPase-like_fam"/>
</dbReference>
<dbReference type="RefSeq" id="WP_035414075.1">
    <property type="nucleotide sequence ID" value="NZ_LVVL01000001.1"/>
</dbReference>
<dbReference type="HAMAP" id="MF_00528">
    <property type="entry name" value="Maf"/>
    <property type="match status" value="1"/>
</dbReference>
<dbReference type="CDD" id="cd00555">
    <property type="entry name" value="Maf"/>
    <property type="match status" value="1"/>
</dbReference>
<dbReference type="InterPro" id="IPR003697">
    <property type="entry name" value="Maf-like"/>
</dbReference>